<evidence type="ECO:0000313" key="3">
    <source>
        <dbReference type="Proteomes" id="UP000014680"/>
    </source>
</evidence>
<keyword evidence="1" id="KW-1133">Transmembrane helix</keyword>
<organism evidence="2 3">
    <name type="scientific">Entamoeba invadens IP1</name>
    <dbReference type="NCBI Taxonomy" id="370355"/>
    <lineage>
        <taxon>Eukaryota</taxon>
        <taxon>Amoebozoa</taxon>
        <taxon>Evosea</taxon>
        <taxon>Archamoebae</taxon>
        <taxon>Mastigamoebida</taxon>
        <taxon>Entamoebidae</taxon>
        <taxon>Entamoeba</taxon>
    </lineage>
</organism>
<feature type="transmembrane region" description="Helical" evidence="1">
    <location>
        <begin position="38"/>
        <end position="61"/>
    </location>
</feature>
<dbReference type="KEGG" id="eiv:EIN_090490"/>
<evidence type="ECO:0008006" key="4">
    <source>
        <dbReference type="Google" id="ProtNLM"/>
    </source>
</evidence>
<proteinExistence type="predicted"/>
<protein>
    <recommendedName>
        <fullName evidence="4">Transmembrane protein</fullName>
    </recommendedName>
</protein>
<sequence length="213" mass="25577">MYSGRKYRMLEYRGCSQLLDDHVFKYKICFTYSQIRKIFFFVQNPLNSFAILVTIFFKYIDNKIDDSKYKLEVLSKLKVLIFIYLIPISLKCEQNKENQKMCIQLDKYHMMVCVKYFNTINNFISFAQVSKKCKEVFSMFFYNPLPIKNTKIFDNMTYQILYNSNDIAVSHVEKFVWGLPVLPNVSMNYFKRIQNIIYQKKSIFLGNRVLQTK</sequence>
<dbReference type="GeneID" id="14883366"/>
<accession>A0A0A1U0G9</accession>
<dbReference type="RefSeq" id="XP_004183742.1">
    <property type="nucleotide sequence ID" value="XM_004183694.1"/>
</dbReference>
<evidence type="ECO:0000313" key="2">
    <source>
        <dbReference type="EMBL" id="ELP84396.1"/>
    </source>
</evidence>
<dbReference type="Proteomes" id="UP000014680">
    <property type="component" value="Unassembled WGS sequence"/>
</dbReference>
<gene>
    <name evidence="2" type="ORF">EIN_090490</name>
</gene>
<name>A0A0A1U0G9_ENTIV</name>
<keyword evidence="1" id="KW-0472">Membrane</keyword>
<reference evidence="2 3" key="1">
    <citation type="submission" date="2012-10" db="EMBL/GenBank/DDBJ databases">
        <authorList>
            <person name="Zafar N."/>
            <person name="Inman J."/>
            <person name="Hall N."/>
            <person name="Lorenzi H."/>
            <person name="Caler E."/>
        </authorList>
    </citation>
    <scope>NUCLEOTIDE SEQUENCE [LARGE SCALE GENOMIC DNA]</scope>
    <source>
        <strain evidence="2 3">IP1</strain>
    </source>
</reference>
<dbReference type="VEuPathDB" id="AmoebaDB:EIN_090490"/>
<keyword evidence="1" id="KW-0812">Transmembrane</keyword>
<evidence type="ECO:0000256" key="1">
    <source>
        <dbReference type="SAM" id="Phobius"/>
    </source>
</evidence>
<dbReference type="AlphaFoldDB" id="A0A0A1U0G9"/>
<dbReference type="EMBL" id="KB207130">
    <property type="protein sequence ID" value="ELP84396.1"/>
    <property type="molecule type" value="Genomic_DNA"/>
</dbReference>
<keyword evidence="3" id="KW-1185">Reference proteome</keyword>